<evidence type="ECO:0000313" key="3">
    <source>
        <dbReference type="Proteomes" id="UP001464555"/>
    </source>
</evidence>
<gene>
    <name evidence="2" type="ORF">AAEO56_14045</name>
</gene>
<evidence type="ECO:0008006" key="4">
    <source>
        <dbReference type="Google" id="ProtNLM"/>
    </source>
</evidence>
<proteinExistence type="predicted"/>
<evidence type="ECO:0000256" key="1">
    <source>
        <dbReference type="SAM" id="SignalP"/>
    </source>
</evidence>
<name>A0ABU9I0T3_9FLAO</name>
<reference evidence="2 3" key="1">
    <citation type="submission" date="2024-04" db="EMBL/GenBank/DDBJ databases">
        <title>Flavobacterium sp. DGU11 16S ribosomal RNA gene Genome sequencing and assembly.</title>
        <authorList>
            <person name="Park S."/>
        </authorList>
    </citation>
    <scope>NUCLEOTIDE SEQUENCE [LARGE SCALE GENOMIC DNA]</scope>
    <source>
        <strain evidence="2 3">DGU11</strain>
    </source>
</reference>
<feature type="chain" id="PRO_5047339116" description="Lipocalin-like domain-containing protein" evidence="1">
    <location>
        <begin position="18"/>
        <end position="120"/>
    </location>
</feature>
<protein>
    <recommendedName>
        <fullName evidence="4">Lipocalin-like domain-containing protein</fullName>
    </recommendedName>
</protein>
<accession>A0ABU9I0T3</accession>
<keyword evidence="3" id="KW-1185">Reference proteome</keyword>
<sequence length="120" mass="13540">MKKALLLLLLFPALTFAQSLTGKWVSKEDKERMVQFNADGTMLFIEPDTPEDMEGVEIKYTQTVEAGKKYLTCEIFMAGEKMDGQKNLYKLEGDTLTITENPEDVEPGKSPDNVFIRVKG</sequence>
<dbReference type="Proteomes" id="UP001464555">
    <property type="component" value="Unassembled WGS sequence"/>
</dbReference>
<dbReference type="EMBL" id="JBBYHR010000008">
    <property type="protein sequence ID" value="MEL1245392.1"/>
    <property type="molecule type" value="Genomic_DNA"/>
</dbReference>
<feature type="signal peptide" evidence="1">
    <location>
        <begin position="1"/>
        <end position="17"/>
    </location>
</feature>
<organism evidence="2 3">
    <name type="scientific">Flavobacterium arundinis</name>
    <dbReference type="NCBI Taxonomy" id="3139143"/>
    <lineage>
        <taxon>Bacteria</taxon>
        <taxon>Pseudomonadati</taxon>
        <taxon>Bacteroidota</taxon>
        <taxon>Flavobacteriia</taxon>
        <taxon>Flavobacteriales</taxon>
        <taxon>Flavobacteriaceae</taxon>
        <taxon>Flavobacterium</taxon>
    </lineage>
</organism>
<evidence type="ECO:0000313" key="2">
    <source>
        <dbReference type="EMBL" id="MEL1245392.1"/>
    </source>
</evidence>
<dbReference type="RefSeq" id="WP_341697705.1">
    <property type="nucleotide sequence ID" value="NZ_JBBYHR010000008.1"/>
</dbReference>
<comment type="caution">
    <text evidence="2">The sequence shown here is derived from an EMBL/GenBank/DDBJ whole genome shotgun (WGS) entry which is preliminary data.</text>
</comment>
<keyword evidence="1" id="KW-0732">Signal</keyword>